<evidence type="ECO:0000259" key="16">
    <source>
        <dbReference type="PROSITE" id="PS51786"/>
    </source>
</evidence>
<dbReference type="PROSITE" id="PS01046">
    <property type="entry name" value="LON_SER"/>
    <property type="match status" value="1"/>
</dbReference>
<keyword evidence="3 10" id="KW-0378">Hydrolase</keyword>
<dbReference type="Gene3D" id="1.20.58.1480">
    <property type="match status" value="1"/>
</dbReference>
<comment type="subcellular location">
    <subcellularLocation>
        <location evidence="10">Cytoplasm</location>
    </subcellularLocation>
</comment>
<dbReference type="SUPFAM" id="SSF54211">
    <property type="entry name" value="Ribosomal protein S5 domain 2-like"/>
    <property type="match status" value="1"/>
</dbReference>
<dbReference type="GO" id="GO:0016887">
    <property type="term" value="F:ATP hydrolysis activity"/>
    <property type="evidence" value="ECO:0007669"/>
    <property type="project" value="InterPro"/>
</dbReference>
<comment type="function">
    <text evidence="7">ATP-dependent serine protease that mediates the selective degradation of mutant and abnormal proteins as well as certain short-lived regulatory proteins. Required for cellular homeostasis and for survival from DNA damage and developmental changes induced by stress. Degrades polypeptides processively to yield small peptide fragments that are 5 to 10 amino acids long. Binds to DNA in a double-stranded, site-specific manner.</text>
</comment>
<evidence type="ECO:0000256" key="2">
    <source>
        <dbReference type="ARBA" id="ARBA00022741"/>
    </source>
</evidence>
<dbReference type="Pfam" id="PF02190">
    <property type="entry name" value="LON_substr_bdg"/>
    <property type="match status" value="1"/>
</dbReference>
<comment type="subunit">
    <text evidence="10">Homohexamer. Organized in a ring with a central cavity.</text>
</comment>
<evidence type="ECO:0000256" key="8">
    <source>
        <dbReference type="ARBA" id="ARBA00066743"/>
    </source>
</evidence>
<dbReference type="SMART" id="SM00464">
    <property type="entry name" value="LON"/>
    <property type="match status" value="1"/>
</dbReference>
<evidence type="ECO:0000256" key="10">
    <source>
        <dbReference type="PIRNR" id="PIRNR001174"/>
    </source>
</evidence>
<dbReference type="PANTHER" id="PTHR10046">
    <property type="entry name" value="ATP DEPENDENT LON PROTEASE FAMILY MEMBER"/>
    <property type="match status" value="1"/>
</dbReference>
<dbReference type="InterPro" id="IPR054594">
    <property type="entry name" value="Lon_lid"/>
</dbReference>
<accession>A0A1Q9YK11</accession>
<evidence type="ECO:0000256" key="3">
    <source>
        <dbReference type="ARBA" id="ARBA00022801"/>
    </source>
</evidence>
<feature type="domain" description="Lon N-terminal" evidence="17">
    <location>
        <begin position="10"/>
        <end position="193"/>
    </location>
</feature>
<dbReference type="GO" id="GO:0004252">
    <property type="term" value="F:serine-type endopeptidase activity"/>
    <property type="evidence" value="ECO:0007669"/>
    <property type="project" value="UniProtKB-UniRule"/>
</dbReference>
<dbReference type="Gene3D" id="1.10.8.60">
    <property type="match status" value="1"/>
</dbReference>
<dbReference type="Gene3D" id="1.20.5.5270">
    <property type="match status" value="1"/>
</dbReference>
<keyword evidence="4 10" id="KW-0720">Serine protease</keyword>
<evidence type="ECO:0000256" key="6">
    <source>
        <dbReference type="ARBA" id="ARBA00050665"/>
    </source>
</evidence>
<dbReference type="InterPro" id="IPR015947">
    <property type="entry name" value="PUA-like_sf"/>
</dbReference>
<dbReference type="Proteomes" id="UP000186758">
    <property type="component" value="Unassembled WGS sequence"/>
</dbReference>
<dbReference type="InterPro" id="IPR003959">
    <property type="entry name" value="ATPase_AAA_core"/>
</dbReference>
<dbReference type="InterPro" id="IPR027417">
    <property type="entry name" value="P-loop_NTPase"/>
</dbReference>
<keyword evidence="10" id="KW-0963">Cytoplasm</keyword>
<comment type="catalytic activity">
    <reaction evidence="6 10 13">
        <text>Hydrolysis of proteins in presence of ATP.</text>
        <dbReference type="EC" id="3.4.21.53"/>
    </reaction>
</comment>
<feature type="domain" description="Lon proteolytic" evidence="16">
    <location>
        <begin position="582"/>
        <end position="760"/>
    </location>
</feature>
<evidence type="ECO:0000256" key="13">
    <source>
        <dbReference type="PROSITE-ProRule" id="PRU01122"/>
    </source>
</evidence>
<dbReference type="SUPFAM" id="SSF88697">
    <property type="entry name" value="PUA domain-like"/>
    <property type="match status" value="1"/>
</dbReference>
<feature type="coiled-coil region" evidence="15">
    <location>
        <begin position="216"/>
        <end position="243"/>
    </location>
</feature>
<dbReference type="EC" id="3.4.21.53" evidence="8 10"/>
<dbReference type="GO" id="GO:0004176">
    <property type="term" value="F:ATP-dependent peptidase activity"/>
    <property type="evidence" value="ECO:0007669"/>
    <property type="project" value="UniProtKB-UniRule"/>
</dbReference>
<dbReference type="CDD" id="cd19500">
    <property type="entry name" value="RecA-like_Lon"/>
    <property type="match status" value="1"/>
</dbReference>
<evidence type="ECO:0000259" key="17">
    <source>
        <dbReference type="PROSITE" id="PS51787"/>
    </source>
</evidence>
<comment type="similarity">
    <text evidence="10 13 14">Belongs to the peptidase S16 family.</text>
</comment>
<dbReference type="GO" id="GO:0005737">
    <property type="term" value="C:cytoplasm"/>
    <property type="evidence" value="ECO:0007669"/>
    <property type="project" value="UniProtKB-SubCell"/>
</dbReference>
<dbReference type="InterPro" id="IPR020568">
    <property type="entry name" value="Ribosomal_Su5_D2-typ_SF"/>
</dbReference>
<feature type="active site" evidence="11 13">
    <location>
        <position position="709"/>
    </location>
</feature>
<dbReference type="NCBIfam" id="TIGR00763">
    <property type="entry name" value="lon"/>
    <property type="match status" value="1"/>
</dbReference>
<dbReference type="InterPro" id="IPR004815">
    <property type="entry name" value="Lon_bac/euk-typ"/>
</dbReference>
<evidence type="ECO:0000256" key="5">
    <source>
        <dbReference type="ARBA" id="ARBA00022840"/>
    </source>
</evidence>
<dbReference type="InterPro" id="IPR003593">
    <property type="entry name" value="AAA+_ATPase"/>
</dbReference>
<dbReference type="InterPro" id="IPR008269">
    <property type="entry name" value="Lon_proteolytic"/>
</dbReference>
<dbReference type="InterPro" id="IPR014721">
    <property type="entry name" value="Ribsml_uS5_D2-typ_fold_subgr"/>
</dbReference>
<dbReference type="InterPro" id="IPR027065">
    <property type="entry name" value="Lon_Prtase"/>
</dbReference>
<dbReference type="PROSITE" id="PS51786">
    <property type="entry name" value="LON_PROTEOLYTIC"/>
    <property type="match status" value="1"/>
</dbReference>
<keyword evidence="2 10" id="KW-0547">Nucleotide-binding</keyword>
<evidence type="ECO:0000256" key="9">
    <source>
        <dbReference type="ARBA" id="ARBA00071934"/>
    </source>
</evidence>
<proteinExistence type="inferred from homology"/>
<sequence>MEIENKSYSAPVLPVPGTLLLPGTTIRLKDLSRTDIHRLQEDLFVAVPVRSESGRDTWKDTDFYNYGVTCMITSVEDSDATAVTLQRVQIVQMIGGRFPAAVYELAADQEDLDDRAARDMLGYIRNLVKEISSRIRGGERIARIAEGYSDINQLITYLAQYMPLSAQERFELLEMDSVKERCLHFIDLLLRQKEMISLNLEMQEKLSGEASKYYKEQALRRQIQALKEELEETTGEADGDRDDSFGARIMASDMPEEIQEAMLEEARKLENQSQAGPETDNIRTYLEFALSLPWKKEPVQEADLDRAREILNSRHYGMDKVKERIVQHLAVMRLRKTNKGSALLLVGPPGTGKTSLGKSIAEALDRPYVRMSLGGVRDESEIRGHRRTYVGSMAGRVLQSMKKAGQTNPVMILDEVDKLMQGGFSGDPAAAMLEVLDPEQNDTFSDHYLDQPYDLSDVFFIATANSLDTIPGPLLDRMEVIEVPSYTGEEKFHIAHDHLIPEVLRDHGIEKDQLVITDAAIETLVDNYTMEAGCRGLKKRIATIARHESEKILKDGRVTVEAANLEEILGPVTARHEKVKDSNPAGVVTGLAWTAVGGEVLFIETTDMPGTNQMILTGQLGDVMKESARIALSLLKSRLPMDAALFKDRDLHIHFPAGATPKDGPSAGITIFTALASLVTGRPVSSHLAMTGEVSLSGNVLPIGGLREKLYGAQRAGITKVLIPWDNRQDLAEVPASVKEKLEIVPVRTVEDVLRETLGIALPPVTPFVNPNVSVTIL</sequence>
<evidence type="ECO:0000256" key="1">
    <source>
        <dbReference type="ARBA" id="ARBA00022670"/>
    </source>
</evidence>
<dbReference type="EMBL" id="MPJZ01000056">
    <property type="protein sequence ID" value="OLU44861.1"/>
    <property type="molecule type" value="Genomic_DNA"/>
</dbReference>
<protein>
    <recommendedName>
        <fullName evidence="9 10">Lon protease</fullName>
        <ecNumber evidence="8 10">3.4.21.53</ecNumber>
    </recommendedName>
</protein>
<dbReference type="PROSITE" id="PS51787">
    <property type="entry name" value="LON_N"/>
    <property type="match status" value="1"/>
</dbReference>
<dbReference type="RefSeq" id="WP_075885527.1">
    <property type="nucleotide sequence ID" value="NZ_CAQOBB010000034.1"/>
</dbReference>
<dbReference type="Pfam" id="PF00004">
    <property type="entry name" value="AAA"/>
    <property type="match status" value="1"/>
</dbReference>
<evidence type="ECO:0000256" key="4">
    <source>
        <dbReference type="ARBA" id="ARBA00022825"/>
    </source>
</evidence>
<dbReference type="PIRSF" id="PIRSF001174">
    <property type="entry name" value="Lon_proteas"/>
    <property type="match status" value="1"/>
</dbReference>
<dbReference type="SMART" id="SM00382">
    <property type="entry name" value="AAA"/>
    <property type="match status" value="1"/>
</dbReference>
<dbReference type="SUPFAM" id="SSF52540">
    <property type="entry name" value="P-loop containing nucleoside triphosphate hydrolases"/>
    <property type="match status" value="1"/>
</dbReference>
<keyword evidence="1 10" id="KW-0645">Protease</keyword>
<dbReference type="GO" id="GO:0005524">
    <property type="term" value="F:ATP binding"/>
    <property type="evidence" value="ECO:0007669"/>
    <property type="project" value="UniProtKB-KW"/>
</dbReference>
<dbReference type="GO" id="GO:0030163">
    <property type="term" value="P:protein catabolic process"/>
    <property type="evidence" value="ECO:0007669"/>
    <property type="project" value="InterPro"/>
</dbReference>
<dbReference type="AlphaFoldDB" id="A0A1Q9YK11"/>
<evidence type="ECO:0000256" key="11">
    <source>
        <dbReference type="PIRSR" id="PIRSR001174-1"/>
    </source>
</evidence>
<evidence type="ECO:0000256" key="12">
    <source>
        <dbReference type="PIRSR" id="PIRSR001174-2"/>
    </source>
</evidence>
<dbReference type="InterPro" id="IPR003111">
    <property type="entry name" value="Lon_prtase_N"/>
</dbReference>
<evidence type="ECO:0000256" key="14">
    <source>
        <dbReference type="RuleBase" id="RU000591"/>
    </source>
</evidence>
<dbReference type="PRINTS" id="PR00830">
    <property type="entry name" value="ENDOLAPTASE"/>
</dbReference>
<gene>
    <name evidence="18" type="ORF">BO223_07195</name>
</gene>
<evidence type="ECO:0000313" key="19">
    <source>
        <dbReference type="Proteomes" id="UP000186758"/>
    </source>
</evidence>
<evidence type="ECO:0000313" key="18">
    <source>
        <dbReference type="EMBL" id="OLU44861.1"/>
    </source>
</evidence>
<dbReference type="GO" id="GO:0006508">
    <property type="term" value="P:proteolysis"/>
    <property type="evidence" value="ECO:0007669"/>
    <property type="project" value="UniProtKB-KW"/>
</dbReference>
<organism evidence="18 19">
    <name type="scientific">Faecalibaculum rodentium</name>
    <dbReference type="NCBI Taxonomy" id="1702221"/>
    <lineage>
        <taxon>Bacteria</taxon>
        <taxon>Bacillati</taxon>
        <taxon>Bacillota</taxon>
        <taxon>Erysipelotrichia</taxon>
        <taxon>Erysipelotrichales</taxon>
        <taxon>Erysipelotrichaceae</taxon>
        <taxon>Faecalibaculum</taxon>
    </lineage>
</organism>
<comment type="caution">
    <text evidence="18">The sequence shown here is derived from an EMBL/GenBank/DDBJ whole genome shotgun (WGS) entry which is preliminary data.</text>
</comment>
<evidence type="ECO:0000256" key="7">
    <source>
        <dbReference type="ARBA" id="ARBA00053875"/>
    </source>
</evidence>
<dbReference type="Gene3D" id="3.40.50.300">
    <property type="entry name" value="P-loop containing nucleotide triphosphate hydrolases"/>
    <property type="match status" value="1"/>
</dbReference>
<feature type="active site" evidence="11 13">
    <location>
        <position position="666"/>
    </location>
</feature>
<dbReference type="Gene3D" id="3.30.230.10">
    <property type="match status" value="1"/>
</dbReference>
<dbReference type="FunFam" id="3.40.50.300:FF:000021">
    <property type="entry name" value="Lon protease homolog"/>
    <property type="match status" value="1"/>
</dbReference>
<name>A0A1Q9YK11_9FIRM</name>
<reference evidence="18 19" key="1">
    <citation type="submission" date="2016-11" db="EMBL/GenBank/DDBJ databases">
        <title>Description of two novel members of the family Erysipelotrichaceae: Ileibacterium lipovorans gen. nov., sp. nov. and Dubosiella newyorkensis, gen. nov., sp. nov.</title>
        <authorList>
            <person name="Cox L.M."/>
            <person name="Sohn J."/>
            <person name="Tyrrell K.L."/>
            <person name="Citron D.M."/>
            <person name="Lawson P.A."/>
            <person name="Patel N.B."/>
            <person name="Iizumi T."/>
            <person name="Perez-Perez G.I."/>
            <person name="Goldstein E.J."/>
            <person name="Blaser M.J."/>
        </authorList>
    </citation>
    <scope>NUCLEOTIDE SEQUENCE [LARGE SCALE GENOMIC DNA]</scope>
    <source>
        <strain evidence="18 19">NYU-BL-K8</strain>
    </source>
</reference>
<dbReference type="Pfam" id="PF22667">
    <property type="entry name" value="Lon_lid"/>
    <property type="match status" value="1"/>
</dbReference>
<keyword evidence="15" id="KW-0175">Coiled coil</keyword>
<feature type="binding site" evidence="12">
    <location>
        <begin position="347"/>
        <end position="354"/>
    </location>
    <ligand>
        <name>ATP</name>
        <dbReference type="ChEBI" id="CHEBI:30616"/>
    </ligand>
</feature>
<evidence type="ECO:0000256" key="15">
    <source>
        <dbReference type="SAM" id="Coils"/>
    </source>
</evidence>
<dbReference type="InterPro" id="IPR008268">
    <property type="entry name" value="Peptidase_S16_AS"/>
</dbReference>
<keyword evidence="5 10" id="KW-0067">ATP-binding</keyword>
<dbReference type="Pfam" id="PF05362">
    <property type="entry name" value="Lon_C"/>
    <property type="match status" value="1"/>
</dbReference>